<dbReference type="Gene3D" id="1.20.1270.60">
    <property type="entry name" value="Arfaptin homology (AH) domain/BAR domain"/>
    <property type="match status" value="1"/>
</dbReference>
<organism evidence="3 4">
    <name type="scientific">Paxillus rubicundulus Ve08.2h10</name>
    <dbReference type="NCBI Taxonomy" id="930991"/>
    <lineage>
        <taxon>Eukaryota</taxon>
        <taxon>Fungi</taxon>
        <taxon>Dikarya</taxon>
        <taxon>Basidiomycota</taxon>
        <taxon>Agaricomycotina</taxon>
        <taxon>Agaricomycetes</taxon>
        <taxon>Agaricomycetidae</taxon>
        <taxon>Boletales</taxon>
        <taxon>Paxilineae</taxon>
        <taxon>Paxillaceae</taxon>
        <taxon>Paxillus</taxon>
    </lineage>
</organism>
<feature type="compositionally biased region" description="Basic and acidic residues" evidence="2">
    <location>
        <begin position="458"/>
        <end position="470"/>
    </location>
</feature>
<dbReference type="GO" id="GO:0070941">
    <property type="term" value="P:eisosome assembly"/>
    <property type="evidence" value="ECO:0007669"/>
    <property type="project" value="TreeGrafter"/>
</dbReference>
<sequence length="530" mass="56244">MPVPSFLSSFADKAQNAINQSSLAGHLPGSSSASDQPSANQAAAQGAHRSFALESLQYQIRNIGQQYTSTTPIQRIITLEKGVALDCDALARDAKAQSKELYTWGQDEHAADLRDVTDRLAYLNFVQGSLSASLAVKLDGARSPLKALRSAETNLAPKRNIRDGLRTQIARVEHSQEKGAERRVAELREQLARAEKNDQHLEKEVDLLKRKAIRESEQIKWDAIREYGEKLVILSQAAKPIIGALPTLPPVPTNPYAGAQATAAARVSLQHALDNYKTGNTSLPPYTGADLSRSDTRSFGESHASELSSIASPPTEHAHPGLPLTPPPPESASPEKEGDSARSSTQPLLIDPNTLNQSRAPIPAQTGPVASPAPVHATTEKGAVQMPGVVLPAATPTIAETGVPVSAGASGPGPASGSLRNVRAASHDAGPRSDGRPGDYPSQELYGTLPSTTETAEEEKRRLEREERGRVLAAGGNAGAGGVPGLESAEDEKKRLERQERERVVAGGANSSENAEAKDGDELPPYQDIE</sequence>
<feature type="compositionally biased region" description="Polar residues" evidence="2">
    <location>
        <begin position="22"/>
        <end position="43"/>
    </location>
</feature>
<reference evidence="4" key="2">
    <citation type="submission" date="2015-01" db="EMBL/GenBank/DDBJ databases">
        <title>Evolutionary Origins and Diversification of the Mycorrhizal Mutualists.</title>
        <authorList>
            <consortium name="DOE Joint Genome Institute"/>
            <consortium name="Mycorrhizal Genomics Consortium"/>
            <person name="Kohler A."/>
            <person name="Kuo A."/>
            <person name="Nagy L.G."/>
            <person name="Floudas D."/>
            <person name="Copeland A."/>
            <person name="Barry K.W."/>
            <person name="Cichocki N."/>
            <person name="Veneault-Fourrey C."/>
            <person name="LaButti K."/>
            <person name="Lindquist E.A."/>
            <person name="Lipzen A."/>
            <person name="Lundell T."/>
            <person name="Morin E."/>
            <person name="Murat C."/>
            <person name="Riley R."/>
            <person name="Ohm R."/>
            <person name="Sun H."/>
            <person name="Tunlid A."/>
            <person name="Henrissat B."/>
            <person name="Grigoriev I.V."/>
            <person name="Hibbett D.S."/>
            <person name="Martin F."/>
        </authorList>
    </citation>
    <scope>NUCLEOTIDE SEQUENCE [LARGE SCALE GENOMIC DNA]</scope>
    <source>
        <strain evidence="4">Ve08.2h10</strain>
    </source>
</reference>
<dbReference type="InterPro" id="IPR027267">
    <property type="entry name" value="AH/BAR_dom_sf"/>
</dbReference>
<evidence type="ECO:0000256" key="2">
    <source>
        <dbReference type="SAM" id="MobiDB-lite"/>
    </source>
</evidence>
<dbReference type="InterPro" id="IPR028245">
    <property type="entry name" value="PIL1/LSP1"/>
</dbReference>
<feature type="region of interest" description="Disordered" evidence="2">
    <location>
        <begin position="22"/>
        <end position="44"/>
    </location>
</feature>
<feature type="compositionally biased region" description="Polar residues" evidence="2">
    <location>
        <begin position="341"/>
        <end position="359"/>
    </location>
</feature>
<dbReference type="PANTHER" id="PTHR31962:SF1">
    <property type="entry name" value="SPHINGOLIPID LONG CHAIN BASE-RESPONSIVE PROTEIN PIL1"/>
    <property type="match status" value="1"/>
</dbReference>
<feature type="region of interest" description="Disordered" evidence="2">
    <location>
        <begin position="402"/>
        <end position="530"/>
    </location>
</feature>
<dbReference type="HOGENOM" id="CLU_019994_0_0_1"/>
<protein>
    <submittedName>
        <fullName evidence="3">Unplaced genomic scaffold scaffold_254, whole genome shotgun sequence</fullName>
    </submittedName>
</protein>
<evidence type="ECO:0000313" key="4">
    <source>
        <dbReference type="Proteomes" id="UP000054538"/>
    </source>
</evidence>
<accession>A0A0D0E2P1</accession>
<feature type="compositionally biased region" description="Basic and acidic residues" evidence="2">
    <location>
        <begin position="491"/>
        <end position="504"/>
    </location>
</feature>
<dbReference type="GO" id="GO:0005886">
    <property type="term" value="C:plasma membrane"/>
    <property type="evidence" value="ECO:0007669"/>
    <property type="project" value="TreeGrafter"/>
</dbReference>
<feature type="coiled-coil region" evidence="1">
    <location>
        <begin position="177"/>
        <end position="211"/>
    </location>
</feature>
<reference evidence="3 4" key="1">
    <citation type="submission" date="2014-04" db="EMBL/GenBank/DDBJ databases">
        <authorList>
            <consortium name="DOE Joint Genome Institute"/>
            <person name="Kuo A."/>
            <person name="Kohler A."/>
            <person name="Jargeat P."/>
            <person name="Nagy L.G."/>
            <person name="Floudas D."/>
            <person name="Copeland A."/>
            <person name="Barry K.W."/>
            <person name="Cichocki N."/>
            <person name="Veneault-Fourrey C."/>
            <person name="LaButti K."/>
            <person name="Lindquist E.A."/>
            <person name="Lipzen A."/>
            <person name="Lundell T."/>
            <person name="Morin E."/>
            <person name="Murat C."/>
            <person name="Sun H."/>
            <person name="Tunlid A."/>
            <person name="Henrissat B."/>
            <person name="Grigoriev I.V."/>
            <person name="Hibbett D.S."/>
            <person name="Martin F."/>
            <person name="Nordberg H.P."/>
            <person name="Cantor M.N."/>
            <person name="Hua S.X."/>
        </authorList>
    </citation>
    <scope>NUCLEOTIDE SEQUENCE [LARGE SCALE GENOMIC DNA]</scope>
    <source>
        <strain evidence="3 4">Ve08.2h10</strain>
    </source>
</reference>
<dbReference type="STRING" id="930991.A0A0D0E2P1"/>
<feature type="region of interest" description="Disordered" evidence="2">
    <location>
        <begin position="276"/>
        <end position="385"/>
    </location>
</feature>
<dbReference type="Proteomes" id="UP000054538">
    <property type="component" value="Unassembled WGS sequence"/>
</dbReference>
<feature type="compositionally biased region" description="Basic and acidic residues" evidence="2">
    <location>
        <begin position="292"/>
        <end position="304"/>
    </location>
</feature>
<dbReference type="GO" id="GO:0036286">
    <property type="term" value="C:eisosome filament"/>
    <property type="evidence" value="ECO:0007669"/>
    <property type="project" value="TreeGrafter"/>
</dbReference>
<gene>
    <name evidence="3" type="ORF">PAXRUDRAFT_141885</name>
</gene>
<dbReference type="PANTHER" id="PTHR31962">
    <property type="entry name" value="SPHINGOLIPID LONG CHAIN BASE-RESPONSIVE PROTEIN PIL1"/>
    <property type="match status" value="1"/>
</dbReference>
<feature type="compositionally biased region" description="Basic and acidic residues" evidence="2">
    <location>
        <begin position="425"/>
        <end position="437"/>
    </location>
</feature>
<name>A0A0D0E2P1_9AGAM</name>
<dbReference type="InParanoid" id="A0A0D0E2P1"/>
<proteinExistence type="predicted"/>
<feature type="compositionally biased region" description="Low complexity" evidence="2">
    <location>
        <begin position="402"/>
        <end position="418"/>
    </location>
</feature>
<dbReference type="GO" id="GO:0008289">
    <property type="term" value="F:lipid binding"/>
    <property type="evidence" value="ECO:0007669"/>
    <property type="project" value="TreeGrafter"/>
</dbReference>
<evidence type="ECO:0000256" key="1">
    <source>
        <dbReference type="SAM" id="Coils"/>
    </source>
</evidence>
<keyword evidence="1" id="KW-0175">Coiled coil</keyword>
<dbReference type="Pfam" id="PF13805">
    <property type="entry name" value="Pil1"/>
    <property type="match status" value="1"/>
</dbReference>
<evidence type="ECO:0000313" key="3">
    <source>
        <dbReference type="EMBL" id="KIK94914.1"/>
    </source>
</evidence>
<dbReference type="GO" id="GO:0006897">
    <property type="term" value="P:endocytosis"/>
    <property type="evidence" value="ECO:0007669"/>
    <property type="project" value="TreeGrafter"/>
</dbReference>
<dbReference type="AlphaFoldDB" id="A0A0D0E2P1"/>
<dbReference type="EMBL" id="KN825076">
    <property type="protein sequence ID" value="KIK94914.1"/>
    <property type="molecule type" value="Genomic_DNA"/>
</dbReference>
<dbReference type="OrthoDB" id="5599269at2759"/>
<keyword evidence="4" id="KW-1185">Reference proteome</keyword>